<proteinExistence type="predicted"/>
<sequence>MYLNRPNRLRDYHATFTARHKRSRRKNITIMARNKRLVVVLVLAELMCWCRSDGIMNMLSPFIDLEELAQQAAKDVENSGSTEPVDRTFPLAVEEMSALMQIYRDCRTNESAAMRTWCTGADEDFYFDKTNSSGKLCPPGVKTHPCTGRVLHDNRTYEDDNAEFLWPWEGLRCDAFTDPTTVTHIYLPGETLTCELARLDFSVMVSLEQLDISQNKLYGYFPGWLGDMTMLRLLNLEGNQLSGNIPSSFAGNGALEMINLSRNNLTATTLAFFDAFNRLQFLNLSYNKFVLELSRNVFASKFLRTINVSHNEFRGELPQLPIYPFLETFDVSSNLLTGNIPAHLALWGREDPHDPDEDSVLAIFDVSNNLFTGDLPAMSNQSALKQFDVRNNNLGGILPEFPPALLLNPVDFDGNAFSCPMPPKILPSNLSCVCGNGYAILLNETTVNGSKHGNADESDVIQQLIPADQAAGICLACQQGYYSNATTNQKCLPCPAGTSSEVSGGAVNHCKLCDPGSFAKESAWSSCKPCPPGTSASSGGATSCDPCYPGQYAANQGSINCTACAVGTFSSSSGATVCTPCEVGTFVNAEAEAECLLCPEGAYQEVIGSVGCKACPVGYIAPQPGHNKCFPCAPGSYFNVDTRTCILCRPGTFTTETARTECSKCENGTVADGFGNRACVGAAAPGSGYKGLTTPLECDAGTFNDGTWRSCQPCPPGTFAADRGSQICSPCNKGSFASREGSVSCEKAPSGSFVQFEGAVRAELCPPNAVASMKGSTGCTPCQTSAFSYLPGGVKCSLAQPGEVYERVEWPCFALDLAGVERHDLLDAANGQIALLLQLWMDTLSSYSGSTRTLHALQVSQHPESTYGTRIVVAVESTTLPTKSTDDGLRNDTGDVIHEATEAAESALGDLLNTLSGSNTDGENEVEKFGDLVISSSLRDALVRQFNHAKLFAGALSFSMVNISMVEPQFKSIRAVPCDPGTFFSFTGESERVCLPCPTGSYSSTSGSLTCERCPRGTFSPKEGLEICQPCPVGADAASGASSCKKCSWFTYECEGFWQDLIAAVCVGITLLRMLFKKIRTLSVGDQAVQEQDASRALMAAVRTHGRTFDGVRYAPMGVISADTMFGSVSGTDKRLPTSRTQN</sequence>
<dbReference type="PANTHER" id="PTHR46967">
    <property type="entry name" value="INSULIN-LIKE GROWTH FACTOR BINDING PROTEIN,N-TERMINAL"/>
    <property type="match status" value="1"/>
</dbReference>
<evidence type="ECO:0000313" key="3">
    <source>
        <dbReference type="Proteomes" id="UP001632037"/>
    </source>
</evidence>
<dbReference type="SUPFAM" id="SSF52058">
    <property type="entry name" value="L domain-like"/>
    <property type="match status" value="1"/>
</dbReference>
<accession>A0ABD3FRT5</accession>
<evidence type="ECO:0000313" key="2">
    <source>
        <dbReference type="EMBL" id="KAL3669403.1"/>
    </source>
</evidence>
<dbReference type="EMBL" id="JBIMZQ010000009">
    <property type="protein sequence ID" value="KAL3669403.1"/>
    <property type="molecule type" value="Genomic_DNA"/>
</dbReference>
<dbReference type="InterPro" id="IPR001611">
    <property type="entry name" value="Leu-rich_rpt"/>
</dbReference>
<dbReference type="Gene3D" id="2.10.50.10">
    <property type="entry name" value="Tumor Necrosis Factor Receptor, subunit A, domain 2"/>
    <property type="match status" value="6"/>
</dbReference>
<dbReference type="Pfam" id="PF00560">
    <property type="entry name" value="LRR_1"/>
    <property type="match status" value="1"/>
</dbReference>
<organism evidence="2 3">
    <name type="scientific">Phytophthora oleae</name>
    <dbReference type="NCBI Taxonomy" id="2107226"/>
    <lineage>
        <taxon>Eukaryota</taxon>
        <taxon>Sar</taxon>
        <taxon>Stramenopiles</taxon>
        <taxon>Oomycota</taxon>
        <taxon>Peronosporomycetes</taxon>
        <taxon>Peronosporales</taxon>
        <taxon>Peronosporaceae</taxon>
        <taxon>Phytophthora</taxon>
    </lineage>
</organism>
<dbReference type="Gene3D" id="3.80.10.10">
    <property type="entry name" value="Ribonuclease Inhibitor"/>
    <property type="match status" value="2"/>
</dbReference>
<dbReference type="SUPFAM" id="SSF57184">
    <property type="entry name" value="Growth factor receptor domain"/>
    <property type="match status" value="4"/>
</dbReference>
<protein>
    <recommendedName>
        <fullName evidence="1">Tyrosine-protein kinase ephrin type A/B receptor-like domain-containing protein</fullName>
    </recommendedName>
</protein>
<dbReference type="InterPro" id="IPR032675">
    <property type="entry name" value="LRR_dom_sf"/>
</dbReference>
<evidence type="ECO:0000259" key="1">
    <source>
        <dbReference type="Pfam" id="PF07699"/>
    </source>
</evidence>
<reference evidence="2 3" key="1">
    <citation type="submission" date="2024-09" db="EMBL/GenBank/DDBJ databases">
        <title>Genome sequencing and assembly of Phytophthora oleae, isolate VK10A, causative agent of rot of olive drupes.</title>
        <authorList>
            <person name="Conti Taguali S."/>
            <person name="Riolo M."/>
            <person name="La Spada F."/>
            <person name="Cacciola S.O."/>
            <person name="Dionisio G."/>
        </authorList>
    </citation>
    <scope>NUCLEOTIDE SEQUENCE [LARGE SCALE GENOMIC DNA]</scope>
    <source>
        <strain evidence="2 3">VK10A</strain>
    </source>
</reference>
<dbReference type="InterPro" id="IPR009030">
    <property type="entry name" value="Growth_fac_rcpt_cys_sf"/>
</dbReference>
<feature type="domain" description="Tyrosine-protein kinase ephrin type A/B receptor-like" evidence="1">
    <location>
        <begin position="584"/>
        <end position="625"/>
    </location>
</feature>
<dbReference type="PANTHER" id="PTHR46967:SF2">
    <property type="entry name" value="SUSHI, VON WILLEBRAND FACTOR TYPE A, EGF AND PENTRAXIN DOMAIN-CONTAINING PROTEIN 1-LIKE"/>
    <property type="match status" value="1"/>
</dbReference>
<keyword evidence="3" id="KW-1185">Reference proteome</keyword>
<comment type="caution">
    <text evidence="2">The sequence shown here is derived from an EMBL/GenBank/DDBJ whole genome shotgun (WGS) entry which is preliminary data.</text>
</comment>
<gene>
    <name evidence="2" type="ORF">V7S43_005799</name>
</gene>
<feature type="domain" description="Tyrosine-protein kinase ephrin type A/B receptor-like" evidence="1">
    <location>
        <begin position="989"/>
        <end position="1024"/>
    </location>
</feature>
<dbReference type="InterPro" id="IPR011641">
    <property type="entry name" value="Tyr-kin_ephrin_A/B_rcpt-like"/>
</dbReference>
<name>A0ABD3FRT5_9STRA</name>
<dbReference type="SMART" id="SM01411">
    <property type="entry name" value="Ephrin_rec_like"/>
    <property type="match status" value="7"/>
</dbReference>
<dbReference type="Proteomes" id="UP001632037">
    <property type="component" value="Unassembled WGS sequence"/>
</dbReference>
<dbReference type="AlphaFoldDB" id="A0ABD3FRT5"/>
<feature type="domain" description="Tyrosine-protein kinase ephrin type A/B receptor-like" evidence="1">
    <location>
        <begin position="717"/>
        <end position="765"/>
    </location>
</feature>
<dbReference type="Pfam" id="PF07699">
    <property type="entry name" value="Ephrin_rec_like"/>
    <property type="match status" value="3"/>
</dbReference>